<dbReference type="RefSeq" id="WP_086976746.1">
    <property type="nucleotide sequence ID" value="NZ_NFSB01000079.1"/>
</dbReference>
<accession>A0A1Y3KZ08</accession>
<evidence type="ECO:0000313" key="1">
    <source>
        <dbReference type="EMBL" id="OUM30925.1"/>
    </source>
</evidence>
<evidence type="ECO:0000313" key="2">
    <source>
        <dbReference type="Proteomes" id="UP000196082"/>
    </source>
</evidence>
<gene>
    <name evidence="1" type="ORF">B8W72_16100</name>
</gene>
<organism evidence="1 2">
    <name type="scientific">Pseudomonas putida</name>
    <name type="common">Arthrobacter siderocapsulatus</name>
    <dbReference type="NCBI Taxonomy" id="303"/>
    <lineage>
        <taxon>Bacteria</taxon>
        <taxon>Pseudomonadati</taxon>
        <taxon>Pseudomonadota</taxon>
        <taxon>Gammaproteobacteria</taxon>
        <taxon>Pseudomonadales</taxon>
        <taxon>Pseudomonadaceae</taxon>
        <taxon>Pseudomonas</taxon>
    </lineage>
</organism>
<sequence length="163" mass="17560">MLNRDVQHQILSMLSEAYPTPVANPSEELGLDAKTGSQNLYYLAELGLITVSKDREIGPAYPTPAIATITAKGLDFLADDGGLGAILGTVTIKIHQDSIRQILEAKIRESDLPEQEKSGILKTLQELPSEAMSHLTTKLLDLGMDNLPAAAELIRKGLQSLGQ</sequence>
<dbReference type="AlphaFoldDB" id="A0A1Y3KZ08"/>
<reference evidence="1 2" key="1">
    <citation type="submission" date="2017-05" db="EMBL/GenBank/DDBJ databases">
        <title>Whole genome sequence of Pseudomonas putida isolate 1312 commercialized as a biostimulant.</title>
        <authorList>
            <person name="Crovadore J."/>
            <person name="Blanc P."/>
            <person name="Chablais R."/>
            <person name="Cochard B."/>
            <person name="Grizard D."/>
            <person name="Lefort F."/>
        </authorList>
    </citation>
    <scope>NUCLEOTIDE SEQUENCE [LARGE SCALE GENOMIC DNA]</scope>
    <source>
        <strain evidence="1 2">1312</strain>
    </source>
</reference>
<dbReference type="Proteomes" id="UP000196082">
    <property type="component" value="Unassembled WGS sequence"/>
</dbReference>
<name>A0A1Y3KZ08_PSEPU</name>
<comment type="caution">
    <text evidence="1">The sequence shown here is derived from an EMBL/GenBank/DDBJ whole genome shotgun (WGS) entry which is preliminary data.</text>
</comment>
<proteinExistence type="predicted"/>
<protein>
    <submittedName>
        <fullName evidence="1">Uncharacterized protein</fullName>
    </submittedName>
</protein>
<dbReference type="EMBL" id="NFSB01000079">
    <property type="protein sequence ID" value="OUM30925.1"/>
    <property type="molecule type" value="Genomic_DNA"/>
</dbReference>